<dbReference type="PANTHER" id="PTHR11851:SF224">
    <property type="entry name" value="PROCESSING PROTEASE"/>
    <property type="match status" value="1"/>
</dbReference>
<dbReference type="SUPFAM" id="SSF63411">
    <property type="entry name" value="LuxS/MPP-like metallohydrolase"/>
    <property type="match status" value="2"/>
</dbReference>
<gene>
    <name evidence="2" type="ORF">ACFOSV_09540</name>
</gene>
<dbReference type="InterPro" id="IPR050361">
    <property type="entry name" value="MPP/UQCRC_Complex"/>
</dbReference>
<organism evidence="2 3">
    <name type="scientific">Algoriphagus namhaensis</name>
    <dbReference type="NCBI Taxonomy" id="915353"/>
    <lineage>
        <taxon>Bacteria</taxon>
        <taxon>Pseudomonadati</taxon>
        <taxon>Bacteroidota</taxon>
        <taxon>Cytophagia</taxon>
        <taxon>Cytophagales</taxon>
        <taxon>Cyclobacteriaceae</taxon>
        <taxon>Algoriphagus</taxon>
    </lineage>
</organism>
<evidence type="ECO:0000313" key="3">
    <source>
        <dbReference type="Proteomes" id="UP001595805"/>
    </source>
</evidence>
<dbReference type="RefSeq" id="WP_377905777.1">
    <property type="nucleotide sequence ID" value="NZ_JBHRZS010000007.1"/>
</dbReference>
<dbReference type="InterPro" id="IPR011249">
    <property type="entry name" value="Metalloenz_LuxS/M16"/>
</dbReference>
<evidence type="ECO:0000259" key="1">
    <source>
        <dbReference type="Pfam" id="PF05193"/>
    </source>
</evidence>
<dbReference type="Pfam" id="PF05193">
    <property type="entry name" value="Peptidase_M16_C"/>
    <property type="match status" value="1"/>
</dbReference>
<dbReference type="EMBL" id="JBHRZS010000007">
    <property type="protein sequence ID" value="MFC3880418.1"/>
    <property type="molecule type" value="Genomic_DNA"/>
</dbReference>
<evidence type="ECO:0000313" key="2">
    <source>
        <dbReference type="EMBL" id="MFC3880418.1"/>
    </source>
</evidence>
<dbReference type="PANTHER" id="PTHR11851">
    <property type="entry name" value="METALLOPROTEASE"/>
    <property type="match status" value="1"/>
</dbReference>
<dbReference type="Gene3D" id="3.30.830.10">
    <property type="entry name" value="Metalloenzyme, LuxS/M16 peptidase-like"/>
    <property type="match status" value="2"/>
</dbReference>
<accession>A0ABV8AQY9</accession>
<dbReference type="InterPro" id="IPR007863">
    <property type="entry name" value="Peptidase_M16_C"/>
</dbReference>
<name>A0ABV8AQY9_9BACT</name>
<reference evidence="3" key="1">
    <citation type="journal article" date="2019" name="Int. J. Syst. Evol. Microbiol.">
        <title>The Global Catalogue of Microorganisms (GCM) 10K type strain sequencing project: providing services to taxonomists for standard genome sequencing and annotation.</title>
        <authorList>
            <consortium name="The Broad Institute Genomics Platform"/>
            <consortium name="The Broad Institute Genome Sequencing Center for Infectious Disease"/>
            <person name="Wu L."/>
            <person name="Ma J."/>
        </authorList>
    </citation>
    <scope>NUCLEOTIDE SEQUENCE [LARGE SCALE GENOMIC DNA]</scope>
    <source>
        <strain evidence="3">CCUG 60523</strain>
    </source>
</reference>
<sequence>MELDRSKAPAFKVPEDFVVTDPEKYFLKNGATLYFFKTPNIRAVKLDVVGASGRLNLDLIDQMVPRFCLQMLLDGTGKHSSEEISDILDFNASEVTPLTSFSHEGLRLLSTKKQFWNVYPLFLSLFEEATFPEDFLEKKKSQKKLQLKIEREKTSSKANQLFREALFGSQHPFAFEALEDNVDGLTTSKLREYYTNSLWSELEIFLSADLTSQELEDLIISLEALPNRKSQPLKEWGLNPENQRLNITKEGAMQSSLRMGGPSLPMTHPDFFALSVFNTFLGGYFGSRLIKNIREDKGHTYGIYSSLQVIDQYDYWMIGAEVQRNFKEEVIFEVKQEIDRLVHEKIDSDELETVRNYSIGNMISQFSNSFDLMERFKSVHRNNLSMRFYRDKLAYLKVFTAEDMLEVGAKYFSQEPEIQITVG</sequence>
<feature type="domain" description="Peptidase M16 C-terminal" evidence="1">
    <location>
        <begin position="202"/>
        <end position="356"/>
    </location>
</feature>
<protein>
    <submittedName>
        <fullName evidence="2">M16 family metallopeptidase</fullName>
    </submittedName>
</protein>
<proteinExistence type="predicted"/>
<comment type="caution">
    <text evidence="2">The sequence shown here is derived from an EMBL/GenBank/DDBJ whole genome shotgun (WGS) entry which is preliminary data.</text>
</comment>
<dbReference type="Proteomes" id="UP001595805">
    <property type="component" value="Unassembled WGS sequence"/>
</dbReference>
<keyword evidence="3" id="KW-1185">Reference proteome</keyword>